<dbReference type="GO" id="GO:0032543">
    <property type="term" value="P:mitochondrial translation"/>
    <property type="evidence" value="ECO:0007669"/>
    <property type="project" value="TreeGrafter"/>
</dbReference>
<evidence type="ECO:0000256" key="2">
    <source>
        <dbReference type="ARBA" id="ARBA00022741"/>
    </source>
</evidence>
<organism evidence="6 7">
    <name type="scientific">Thalassiosira oceanica</name>
    <name type="common">Marine diatom</name>
    <dbReference type="NCBI Taxonomy" id="159749"/>
    <lineage>
        <taxon>Eukaryota</taxon>
        <taxon>Sar</taxon>
        <taxon>Stramenopiles</taxon>
        <taxon>Ochrophyta</taxon>
        <taxon>Bacillariophyta</taxon>
        <taxon>Coscinodiscophyceae</taxon>
        <taxon>Thalassiosirophycidae</taxon>
        <taxon>Thalassiosirales</taxon>
        <taxon>Thalassiosiraceae</taxon>
        <taxon>Thalassiosira</taxon>
    </lineage>
</organism>
<dbReference type="InterPro" id="IPR006075">
    <property type="entry name" value="Asn/Gln-tRNA_Trfase_suB/E_cat"/>
</dbReference>
<keyword evidence="4" id="KW-0648">Protein biosynthesis</keyword>
<sequence length="177" mass="19169">RQQVRPNFNETAGSLRRAAASAASCLQMALVATSSSLRWIAQVRCRVLSRSASAYSASAMPVPLDYDRDTGIISSSDKLLYQTVIGIEIHAQLSVVTKLFSPAPTRHHPGCSSLDAGANQLVNPFDVAFPGTLPTISLPAVKASILSAASLKCRIHECSRFERKHYFYAGRCDDKES</sequence>
<evidence type="ECO:0000313" key="6">
    <source>
        <dbReference type="EMBL" id="EJK56007.1"/>
    </source>
</evidence>
<dbReference type="EMBL" id="AGNL01032637">
    <property type="protein sequence ID" value="EJK56007.1"/>
    <property type="molecule type" value="Genomic_DNA"/>
</dbReference>
<dbReference type="PANTHER" id="PTHR11659">
    <property type="entry name" value="GLUTAMYL-TRNA GLN AMIDOTRANSFERASE SUBUNIT B MITOCHONDRIAL AND PROKARYOTIC PET112-RELATED"/>
    <property type="match status" value="1"/>
</dbReference>
<evidence type="ECO:0000313" key="7">
    <source>
        <dbReference type="Proteomes" id="UP000266841"/>
    </source>
</evidence>
<dbReference type="GO" id="GO:0050567">
    <property type="term" value="F:glutaminyl-tRNA synthase (glutamine-hydrolyzing) activity"/>
    <property type="evidence" value="ECO:0007669"/>
    <property type="project" value="TreeGrafter"/>
</dbReference>
<feature type="domain" description="Aspartyl/Glutamyl-tRNA(Gln) amidotransferase subunit B/E catalytic" evidence="5">
    <location>
        <begin position="83"/>
        <end position="169"/>
    </location>
</feature>
<gene>
    <name evidence="6" type="ORF">THAOC_24181</name>
</gene>
<keyword evidence="2" id="KW-0547">Nucleotide-binding</keyword>
<dbReference type="InterPro" id="IPR017959">
    <property type="entry name" value="Asn/Gln-tRNA_amidoTrfase_suB/E"/>
</dbReference>
<protein>
    <recommendedName>
        <fullName evidence="5">Aspartyl/Glutamyl-tRNA(Gln) amidotransferase subunit B/E catalytic domain-containing protein</fullName>
    </recommendedName>
</protein>
<dbReference type="InterPro" id="IPR014746">
    <property type="entry name" value="Gln_synth/guanido_kin_cat_dom"/>
</dbReference>
<keyword evidence="7" id="KW-1185">Reference proteome</keyword>
<dbReference type="PANTHER" id="PTHR11659:SF0">
    <property type="entry name" value="GLUTAMYL-TRNA(GLN) AMIDOTRANSFERASE SUBUNIT B, MITOCHONDRIAL"/>
    <property type="match status" value="1"/>
</dbReference>
<dbReference type="AlphaFoldDB" id="K0SB86"/>
<reference evidence="6 7" key="1">
    <citation type="journal article" date="2012" name="Genome Biol.">
        <title>Genome and low-iron response of an oceanic diatom adapted to chronic iron limitation.</title>
        <authorList>
            <person name="Lommer M."/>
            <person name="Specht M."/>
            <person name="Roy A.S."/>
            <person name="Kraemer L."/>
            <person name="Andreson R."/>
            <person name="Gutowska M.A."/>
            <person name="Wolf J."/>
            <person name="Bergner S.V."/>
            <person name="Schilhabel M.B."/>
            <person name="Klostermeier U.C."/>
            <person name="Beiko R.G."/>
            <person name="Rosenstiel P."/>
            <person name="Hippler M."/>
            <person name="Laroche J."/>
        </authorList>
    </citation>
    <scope>NUCLEOTIDE SEQUENCE [LARGE SCALE GENOMIC DNA]</scope>
    <source>
        <strain evidence="6 7">CCMP1005</strain>
    </source>
</reference>
<keyword evidence="3" id="KW-0067">ATP-binding</keyword>
<dbReference type="OrthoDB" id="1722066at2759"/>
<dbReference type="GO" id="GO:0005524">
    <property type="term" value="F:ATP binding"/>
    <property type="evidence" value="ECO:0007669"/>
    <property type="project" value="UniProtKB-KW"/>
</dbReference>
<evidence type="ECO:0000256" key="4">
    <source>
        <dbReference type="ARBA" id="ARBA00022917"/>
    </source>
</evidence>
<accession>K0SB86</accession>
<evidence type="ECO:0000259" key="5">
    <source>
        <dbReference type="Pfam" id="PF02934"/>
    </source>
</evidence>
<dbReference type="Proteomes" id="UP000266841">
    <property type="component" value="Unassembled WGS sequence"/>
</dbReference>
<proteinExistence type="predicted"/>
<dbReference type="eggNOG" id="KOG2438">
    <property type="taxonomic scope" value="Eukaryota"/>
</dbReference>
<dbReference type="GO" id="GO:0070681">
    <property type="term" value="P:glutaminyl-tRNAGln biosynthesis via transamidation"/>
    <property type="evidence" value="ECO:0007669"/>
    <property type="project" value="TreeGrafter"/>
</dbReference>
<dbReference type="GO" id="GO:0005739">
    <property type="term" value="C:mitochondrion"/>
    <property type="evidence" value="ECO:0007669"/>
    <property type="project" value="TreeGrafter"/>
</dbReference>
<dbReference type="SUPFAM" id="SSF55931">
    <property type="entry name" value="Glutamine synthetase/guanido kinase"/>
    <property type="match status" value="1"/>
</dbReference>
<dbReference type="Pfam" id="PF02934">
    <property type="entry name" value="GatB_N"/>
    <property type="match status" value="1"/>
</dbReference>
<dbReference type="GO" id="GO:0030956">
    <property type="term" value="C:glutamyl-tRNA(Gln) amidotransferase complex"/>
    <property type="evidence" value="ECO:0007669"/>
    <property type="project" value="TreeGrafter"/>
</dbReference>
<evidence type="ECO:0000256" key="3">
    <source>
        <dbReference type="ARBA" id="ARBA00022840"/>
    </source>
</evidence>
<feature type="non-terminal residue" evidence="6">
    <location>
        <position position="1"/>
    </location>
</feature>
<keyword evidence="1" id="KW-0436">Ligase</keyword>
<name>K0SB86_THAOC</name>
<evidence type="ECO:0000256" key="1">
    <source>
        <dbReference type="ARBA" id="ARBA00022598"/>
    </source>
</evidence>
<comment type="caution">
    <text evidence="6">The sequence shown here is derived from an EMBL/GenBank/DDBJ whole genome shotgun (WGS) entry which is preliminary data.</text>
</comment>